<evidence type="ECO:0000313" key="1">
    <source>
        <dbReference type="EMBL" id="HGC44257.1"/>
    </source>
</evidence>
<organism evidence="1">
    <name type="scientific">Acidicaldus sp</name>
    <dbReference type="NCBI Taxonomy" id="1872105"/>
    <lineage>
        <taxon>Bacteria</taxon>
        <taxon>Pseudomonadati</taxon>
        <taxon>Pseudomonadota</taxon>
        <taxon>Alphaproteobacteria</taxon>
        <taxon>Acetobacterales</taxon>
        <taxon>Acetobacteraceae</taxon>
        <taxon>Acidicaldus</taxon>
    </lineage>
</organism>
<reference evidence="1" key="1">
    <citation type="journal article" date="2020" name="mSystems">
        <title>Genome- and Community-Level Interaction Insights into Carbon Utilization and Element Cycling Functions of Hydrothermarchaeota in Hydrothermal Sediment.</title>
        <authorList>
            <person name="Zhou Z."/>
            <person name="Liu Y."/>
            <person name="Xu W."/>
            <person name="Pan J."/>
            <person name="Luo Z.H."/>
            <person name="Li M."/>
        </authorList>
    </citation>
    <scope>NUCLEOTIDE SEQUENCE</scope>
    <source>
        <strain evidence="1">SpSt-997</strain>
    </source>
</reference>
<dbReference type="EMBL" id="DTQM01000259">
    <property type="protein sequence ID" value="HGC44257.1"/>
    <property type="molecule type" value="Genomic_DNA"/>
</dbReference>
<proteinExistence type="predicted"/>
<comment type="caution">
    <text evidence="1">The sequence shown here is derived from an EMBL/GenBank/DDBJ whole genome shotgun (WGS) entry which is preliminary data.</text>
</comment>
<gene>
    <name evidence="1" type="ORF">ENY07_13710</name>
</gene>
<protein>
    <submittedName>
        <fullName evidence="1">Uncharacterized protein</fullName>
    </submittedName>
</protein>
<dbReference type="AlphaFoldDB" id="A0A8J4M6X8"/>
<accession>A0A8J4M6X8</accession>
<name>A0A8J4M6X8_9PROT</name>
<sequence length="122" mass="13925">MPAEIRSLKFSTEELRTIISNFLSRRGKVTQHYEIDRISFEQKPDGVEANVCLIREISRGKETVIIPPEDLLAAALLYCVIHRIPMATKAKKRVTLHDDTLTLVMTLLLPRGETEQRRAQAL</sequence>